<proteinExistence type="predicted"/>
<evidence type="ECO:0000313" key="1">
    <source>
        <dbReference type="EMBL" id="KKP66198.1"/>
    </source>
</evidence>
<evidence type="ECO:0000313" key="2">
    <source>
        <dbReference type="Proteomes" id="UP000034952"/>
    </source>
</evidence>
<reference evidence="1 2" key="1">
    <citation type="journal article" date="2015" name="Nature">
        <title>rRNA introns, odd ribosomes, and small enigmatic genomes across a large radiation of phyla.</title>
        <authorList>
            <person name="Brown C.T."/>
            <person name="Hug L.A."/>
            <person name="Thomas B.C."/>
            <person name="Sharon I."/>
            <person name="Castelle C.J."/>
            <person name="Singh A."/>
            <person name="Wilkins M.J."/>
            <person name="Williams K.H."/>
            <person name="Banfield J.F."/>
        </authorList>
    </citation>
    <scope>NUCLEOTIDE SEQUENCE [LARGE SCALE GENOMIC DNA]</scope>
</reference>
<gene>
    <name evidence="1" type="ORF">UR64_C0011G0020</name>
</gene>
<comment type="caution">
    <text evidence="1">The sequence shown here is derived from an EMBL/GenBank/DDBJ whole genome shotgun (WGS) entry which is preliminary data.</text>
</comment>
<protein>
    <submittedName>
        <fullName evidence="1">Uncharacterized protein</fullName>
    </submittedName>
</protein>
<sequence>MKTFRRIIMMMISFVTLSIFLIGCEQKEISPAIVEANATTFFGNSIGGSIDPSGVAILQVGDSKVYNINPFEGYSIKSIKVKDVEQPIANTIEVKALTPDEFIGVSVEFVHNNVILITQDYWYLLSLEDYTGDVLSSSSILTATQKSDKTYFNLDKDKTVKAYHQGETDYFGIVRWEYFSNDNTIKIGTNMKKVEVLTPYLFTVSKGALQPNGIINYQKTTYWRPKPGEKAPQ</sequence>
<dbReference type="EMBL" id="LBPY01000011">
    <property type="protein sequence ID" value="KKP66198.1"/>
    <property type="molecule type" value="Genomic_DNA"/>
</dbReference>
<accession>A0A0G0B9X1</accession>
<dbReference type="AlphaFoldDB" id="A0A0G0B9X1"/>
<dbReference type="Proteomes" id="UP000034952">
    <property type="component" value="Unassembled WGS sequence"/>
</dbReference>
<dbReference type="PROSITE" id="PS51257">
    <property type="entry name" value="PROKAR_LIPOPROTEIN"/>
    <property type="match status" value="1"/>
</dbReference>
<organism evidence="1 2">
    <name type="scientific">Candidatus Nomurabacteria bacterium GW2011_GWE1_35_16</name>
    <dbReference type="NCBI Taxonomy" id="1618761"/>
    <lineage>
        <taxon>Bacteria</taxon>
        <taxon>Candidatus Nomuraibacteriota</taxon>
    </lineage>
</organism>
<name>A0A0G0B9X1_9BACT</name>